<dbReference type="GO" id="GO:1902201">
    <property type="term" value="P:negative regulation of bacterial-type flagellum-dependent cell motility"/>
    <property type="evidence" value="ECO:0007669"/>
    <property type="project" value="TreeGrafter"/>
</dbReference>
<dbReference type="SUPFAM" id="SSF55073">
    <property type="entry name" value="Nucleotide cyclase"/>
    <property type="match status" value="1"/>
</dbReference>
<dbReference type="EMBL" id="CP016027">
    <property type="protein sequence ID" value="ANJ66800.1"/>
    <property type="molecule type" value="Genomic_DNA"/>
</dbReference>
<dbReference type="InterPro" id="IPR043128">
    <property type="entry name" value="Rev_trsase/Diguanyl_cyclase"/>
</dbReference>
<sequence length="452" mass="49420">MLKTKNVFRALAWGMVTMGVIMGAVFPLFVMLFGVAEATAFSTLFMMATLVAGFAVGILNYFLASKIVRPRLRRLSEGMKEVSEVMDQAAFTGDWSGCDPAVCLLTEQDEGELGAVAGSYNALLYALHDAHQIESQIRHFTQTLSSSLELNELGDQALTLLQEIATAQGGAIVMDRQGEWKLLVSHGLAQPDRVADSELFQVRQGEAIVRRIVLPPGVTVDAVLTHFVPADVILAPIMHHGLVLGWVVLASSTTFPDRVPRLLPMLMQGLGLALNNALMHDDLQRVAALDPLTNVYNRRFGMKRLDEELSRAARNKTPLALMMLDLDHFKRINDTFGHLSGDKVLVRMTNVTREMLREGDILLRYGGEEFVVVLPGASLQDAREVAERIRFAISHSPVDVGDHALTVTASIGVSAISGSRTVSSEELITMADKRLYAAKAAGRNRVIYEGIA</sequence>
<evidence type="ECO:0000256" key="1">
    <source>
        <dbReference type="ARBA" id="ARBA00001946"/>
    </source>
</evidence>
<name>A0A191ZG19_9GAMM</name>
<keyword evidence="4" id="KW-0812">Transmembrane</keyword>
<dbReference type="AlphaFoldDB" id="A0A191ZG19"/>
<dbReference type="RefSeq" id="WP_066099162.1">
    <property type="nucleotide sequence ID" value="NZ_CP016027.1"/>
</dbReference>
<evidence type="ECO:0000313" key="7">
    <source>
        <dbReference type="Proteomes" id="UP000078596"/>
    </source>
</evidence>
<dbReference type="OrthoDB" id="9773156at2"/>
<feature type="domain" description="GGDEF" evidence="5">
    <location>
        <begin position="317"/>
        <end position="451"/>
    </location>
</feature>
<dbReference type="PANTHER" id="PTHR45138:SF9">
    <property type="entry name" value="DIGUANYLATE CYCLASE DGCM-RELATED"/>
    <property type="match status" value="1"/>
</dbReference>
<keyword evidence="4" id="KW-1133">Transmembrane helix</keyword>
<keyword evidence="4" id="KW-0472">Membrane</keyword>
<dbReference type="InterPro" id="IPR000160">
    <property type="entry name" value="GGDEF_dom"/>
</dbReference>
<dbReference type="InterPro" id="IPR050469">
    <property type="entry name" value="Diguanylate_Cyclase"/>
</dbReference>
<dbReference type="InterPro" id="IPR029016">
    <property type="entry name" value="GAF-like_dom_sf"/>
</dbReference>
<dbReference type="SUPFAM" id="SSF55781">
    <property type="entry name" value="GAF domain-like"/>
    <property type="match status" value="1"/>
</dbReference>
<evidence type="ECO:0000256" key="3">
    <source>
        <dbReference type="ARBA" id="ARBA00034247"/>
    </source>
</evidence>
<dbReference type="GO" id="GO:0052621">
    <property type="term" value="F:diguanylate cyclase activity"/>
    <property type="evidence" value="ECO:0007669"/>
    <property type="project" value="UniProtKB-EC"/>
</dbReference>
<dbReference type="PANTHER" id="PTHR45138">
    <property type="entry name" value="REGULATORY COMPONENTS OF SENSORY TRANSDUCTION SYSTEM"/>
    <property type="match status" value="1"/>
</dbReference>
<evidence type="ECO:0000313" key="6">
    <source>
        <dbReference type="EMBL" id="ANJ66800.1"/>
    </source>
</evidence>
<dbReference type="Gene3D" id="6.10.340.10">
    <property type="match status" value="1"/>
</dbReference>
<comment type="catalytic activity">
    <reaction evidence="3">
        <text>2 GTP = 3',3'-c-di-GMP + 2 diphosphate</text>
        <dbReference type="Rhea" id="RHEA:24898"/>
        <dbReference type="ChEBI" id="CHEBI:33019"/>
        <dbReference type="ChEBI" id="CHEBI:37565"/>
        <dbReference type="ChEBI" id="CHEBI:58805"/>
        <dbReference type="EC" id="2.7.7.65"/>
    </reaction>
</comment>
<feature type="transmembrane region" description="Helical" evidence="4">
    <location>
        <begin position="41"/>
        <end position="64"/>
    </location>
</feature>
<dbReference type="NCBIfam" id="TIGR00254">
    <property type="entry name" value="GGDEF"/>
    <property type="match status" value="1"/>
</dbReference>
<dbReference type="GO" id="GO:0043709">
    <property type="term" value="P:cell adhesion involved in single-species biofilm formation"/>
    <property type="evidence" value="ECO:0007669"/>
    <property type="project" value="TreeGrafter"/>
</dbReference>
<dbReference type="InterPro" id="IPR029787">
    <property type="entry name" value="Nucleotide_cyclase"/>
</dbReference>
<reference evidence="6 7" key="1">
    <citation type="submission" date="2016-06" db="EMBL/GenBank/DDBJ databases">
        <title>Insight into the functional genes involving in sulfur oxidation in Pearl River water.</title>
        <authorList>
            <person name="Luo J."/>
            <person name="Tan X."/>
            <person name="Lin W."/>
        </authorList>
    </citation>
    <scope>NUCLEOTIDE SEQUENCE [LARGE SCALE GENOMIC DNA]</scope>
    <source>
        <strain evidence="6 7">LS2</strain>
    </source>
</reference>
<dbReference type="Gene3D" id="3.30.70.270">
    <property type="match status" value="1"/>
</dbReference>
<evidence type="ECO:0000259" key="5">
    <source>
        <dbReference type="PROSITE" id="PS50887"/>
    </source>
</evidence>
<feature type="transmembrane region" description="Helical" evidence="4">
    <location>
        <begin position="12"/>
        <end position="35"/>
    </location>
</feature>
<protein>
    <recommendedName>
        <fullName evidence="2">diguanylate cyclase</fullName>
        <ecNumber evidence="2">2.7.7.65</ecNumber>
    </recommendedName>
</protein>
<dbReference type="FunFam" id="3.30.70.270:FF:000001">
    <property type="entry name" value="Diguanylate cyclase domain protein"/>
    <property type="match status" value="1"/>
</dbReference>
<dbReference type="SMART" id="SM00267">
    <property type="entry name" value="GGDEF"/>
    <property type="match status" value="1"/>
</dbReference>
<proteinExistence type="predicted"/>
<comment type="cofactor">
    <cofactor evidence="1">
        <name>Mg(2+)</name>
        <dbReference type="ChEBI" id="CHEBI:18420"/>
    </cofactor>
</comment>
<dbReference type="Pfam" id="PF00990">
    <property type="entry name" value="GGDEF"/>
    <property type="match status" value="1"/>
</dbReference>
<dbReference type="Gene3D" id="3.30.450.40">
    <property type="match status" value="1"/>
</dbReference>
<evidence type="ECO:0000256" key="4">
    <source>
        <dbReference type="SAM" id="Phobius"/>
    </source>
</evidence>
<evidence type="ECO:0000256" key="2">
    <source>
        <dbReference type="ARBA" id="ARBA00012528"/>
    </source>
</evidence>
<gene>
    <name evidence="6" type="ORF">A9404_04900</name>
</gene>
<keyword evidence="7" id="KW-1185">Reference proteome</keyword>
<dbReference type="CDD" id="cd01949">
    <property type="entry name" value="GGDEF"/>
    <property type="match status" value="1"/>
</dbReference>
<dbReference type="KEGG" id="haz:A9404_04900"/>
<dbReference type="STRING" id="1860122.A9404_04900"/>
<dbReference type="EC" id="2.7.7.65" evidence="2"/>
<dbReference type="PROSITE" id="PS50887">
    <property type="entry name" value="GGDEF"/>
    <property type="match status" value="1"/>
</dbReference>
<dbReference type="Proteomes" id="UP000078596">
    <property type="component" value="Chromosome"/>
</dbReference>
<dbReference type="GO" id="GO:0005886">
    <property type="term" value="C:plasma membrane"/>
    <property type="evidence" value="ECO:0007669"/>
    <property type="project" value="TreeGrafter"/>
</dbReference>
<organism evidence="6 7">
    <name type="scientific">Halothiobacillus diazotrophicus</name>
    <dbReference type="NCBI Taxonomy" id="1860122"/>
    <lineage>
        <taxon>Bacteria</taxon>
        <taxon>Pseudomonadati</taxon>
        <taxon>Pseudomonadota</taxon>
        <taxon>Gammaproteobacteria</taxon>
        <taxon>Chromatiales</taxon>
        <taxon>Halothiobacillaceae</taxon>
        <taxon>Halothiobacillus</taxon>
    </lineage>
</organism>
<accession>A0A191ZG19</accession>